<dbReference type="Proteomes" id="UP000245866">
    <property type="component" value="Unassembled WGS sequence"/>
</dbReference>
<feature type="domain" description="Aminotransferase class I/classII large" evidence="4">
    <location>
        <begin position="33"/>
        <end position="384"/>
    </location>
</feature>
<reference evidence="5 6" key="1">
    <citation type="journal article" date="2018" name="Front. Microbiol.">
        <title>Comparative Genomics of the Herbivore Gut Symbiont Lactobacillus reuteri Reveals Genetic Diversity and Lifestyle Adaptation.</title>
        <authorList>
            <person name="Zhao J."/>
        </authorList>
    </citation>
    <scope>NUCLEOTIDE SEQUENCE [LARGE SCALE GENOMIC DNA]</scope>
    <source>
        <strain evidence="5 6">LR12</strain>
    </source>
</reference>
<gene>
    <name evidence="5" type="ORF">DKZ23_02210</name>
</gene>
<dbReference type="Pfam" id="PF00155">
    <property type="entry name" value="Aminotran_1_2"/>
    <property type="match status" value="1"/>
</dbReference>
<dbReference type="InterPro" id="IPR015424">
    <property type="entry name" value="PyrdxlP-dep_Trfase"/>
</dbReference>
<evidence type="ECO:0000256" key="1">
    <source>
        <dbReference type="ARBA" id="ARBA00001933"/>
    </source>
</evidence>
<dbReference type="EMBL" id="QGHS01000015">
    <property type="protein sequence ID" value="PWT48769.1"/>
    <property type="molecule type" value="Genomic_DNA"/>
</dbReference>
<dbReference type="AlphaFoldDB" id="A0A317GHS7"/>
<dbReference type="Gene3D" id="3.40.640.10">
    <property type="entry name" value="Type I PLP-dependent aspartate aminotransferase-like (Major domain)"/>
    <property type="match status" value="1"/>
</dbReference>
<keyword evidence="3 5" id="KW-0808">Transferase</keyword>
<protein>
    <submittedName>
        <fullName evidence="5">Aspartate aminotransferase</fullName>
    </submittedName>
</protein>
<dbReference type="SUPFAM" id="SSF53383">
    <property type="entry name" value="PLP-dependent transferases"/>
    <property type="match status" value="1"/>
</dbReference>
<sequence length="398" mass="43873">MNFEQSKLLDTLPKQFFANLVAKVNKKVGEGVDVINLGQGNPDKPTPAYIFKSAQKWVADPQTHKYSLFRGLPAFKEAAANFYQEKYGADFDPEKEVAILGGSKIGLVELPWALMNPGDTFLLPDPGYPDYLSGAALGEVNFETVPLLAENNFLPDLEAIPEEMAQRAKFFYLNYPNNPTGAVDTPEFYRKLVAWAKKYHVGIISDFAYGAIGFDGQAPVSFMETPGAKDVGIEFYTFSKMFNMAGWRIAFAVGNADIIEALNLIQDHLFVSLFPALQAAAIDALTLPQRDEAITEIVGRYEERRNAFINAAEKIGWHAFTPQGTFYAWMPVPKGYTSESFADLLLDKAGVAVAPGNGFGKHGEGYVRIGLLIEPARLTEAVKRGTVPCQVYTLNNKN</sequence>
<evidence type="ECO:0000256" key="3">
    <source>
        <dbReference type="ARBA" id="ARBA00022679"/>
    </source>
</evidence>
<dbReference type="InterPro" id="IPR015422">
    <property type="entry name" value="PyrdxlP-dep_Trfase_small"/>
</dbReference>
<comment type="cofactor">
    <cofactor evidence="1">
        <name>pyridoxal 5'-phosphate</name>
        <dbReference type="ChEBI" id="CHEBI:597326"/>
    </cofactor>
</comment>
<dbReference type="GO" id="GO:0030170">
    <property type="term" value="F:pyridoxal phosphate binding"/>
    <property type="evidence" value="ECO:0007669"/>
    <property type="project" value="InterPro"/>
</dbReference>
<accession>A0A317GHS7</accession>
<dbReference type="Gene3D" id="3.90.1150.10">
    <property type="entry name" value="Aspartate Aminotransferase, domain 1"/>
    <property type="match status" value="1"/>
</dbReference>
<dbReference type="NCBIfam" id="NF005977">
    <property type="entry name" value="PRK08068.1"/>
    <property type="match status" value="1"/>
</dbReference>
<dbReference type="PANTHER" id="PTHR42832:SF3">
    <property type="entry name" value="L-GLUTAMINE--4-(METHYLSULFANYL)-2-OXOBUTANOATE AMINOTRANSFERASE"/>
    <property type="match status" value="1"/>
</dbReference>
<dbReference type="InterPro" id="IPR004839">
    <property type="entry name" value="Aminotransferase_I/II_large"/>
</dbReference>
<dbReference type="InterPro" id="IPR015421">
    <property type="entry name" value="PyrdxlP-dep_Trfase_major"/>
</dbReference>
<name>A0A317GHS7_LIMRT</name>
<organism evidence="5 6">
    <name type="scientific">Limosilactobacillus reuteri</name>
    <name type="common">Lactobacillus reuteri</name>
    <dbReference type="NCBI Taxonomy" id="1598"/>
    <lineage>
        <taxon>Bacteria</taxon>
        <taxon>Bacillati</taxon>
        <taxon>Bacillota</taxon>
        <taxon>Bacilli</taxon>
        <taxon>Lactobacillales</taxon>
        <taxon>Lactobacillaceae</taxon>
        <taxon>Limosilactobacillus</taxon>
    </lineage>
</organism>
<dbReference type="RefSeq" id="WP_134906825.1">
    <property type="nucleotide sequence ID" value="NZ_JAJAOX010000057.1"/>
</dbReference>
<evidence type="ECO:0000256" key="2">
    <source>
        <dbReference type="ARBA" id="ARBA00022576"/>
    </source>
</evidence>
<dbReference type="InterPro" id="IPR050881">
    <property type="entry name" value="LL-DAP_aminotransferase"/>
</dbReference>
<dbReference type="PANTHER" id="PTHR42832">
    <property type="entry name" value="AMINO ACID AMINOTRANSFERASE"/>
    <property type="match status" value="1"/>
</dbReference>
<proteinExistence type="predicted"/>
<evidence type="ECO:0000259" key="4">
    <source>
        <dbReference type="Pfam" id="PF00155"/>
    </source>
</evidence>
<evidence type="ECO:0000313" key="5">
    <source>
        <dbReference type="EMBL" id="PWT48769.1"/>
    </source>
</evidence>
<comment type="caution">
    <text evidence="5">The sequence shown here is derived from an EMBL/GenBank/DDBJ whole genome shotgun (WGS) entry which is preliminary data.</text>
</comment>
<dbReference type="GO" id="GO:0008483">
    <property type="term" value="F:transaminase activity"/>
    <property type="evidence" value="ECO:0007669"/>
    <property type="project" value="UniProtKB-KW"/>
</dbReference>
<dbReference type="CDD" id="cd00609">
    <property type="entry name" value="AAT_like"/>
    <property type="match status" value="1"/>
</dbReference>
<evidence type="ECO:0000313" key="6">
    <source>
        <dbReference type="Proteomes" id="UP000245866"/>
    </source>
</evidence>
<keyword evidence="2 5" id="KW-0032">Aminotransferase</keyword>